<protein>
    <recommendedName>
        <fullName evidence="1">Reverse transcriptase Ty1/copia-type domain-containing protein</fullName>
    </recommendedName>
</protein>
<sequence length="210" mass="24107">MFVSDDPKWECFVHIHVDDMTLASNHVSKFKSLIMQCFEMEDLGSEAFVLGIKLTRNRATKQIFLSQTSYIKDSLDEYNMTECKPAATPMVSNSKIEMASDDDDQKFLSLKQTYQQAIDFSVFRKIGLYSLDCVQTLAMIPCWHQRPCALSVSHRLHDDEYKAQYEGCKDILWSSRLLEALTIPVPRPLQLFEDKQGAISPAKNPQVNER</sequence>
<dbReference type="EMBL" id="AVOT02005460">
    <property type="protein sequence ID" value="MBW0479114.1"/>
    <property type="molecule type" value="Genomic_DNA"/>
</dbReference>
<evidence type="ECO:0000313" key="2">
    <source>
        <dbReference type="EMBL" id="MBW0479114.1"/>
    </source>
</evidence>
<dbReference type="Pfam" id="PF07727">
    <property type="entry name" value="RVT_2"/>
    <property type="match status" value="1"/>
</dbReference>
<feature type="domain" description="Reverse transcriptase Ty1/copia-type" evidence="1">
    <location>
        <begin position="1"/>
        <end position="91"/>
    </location>
</feature>
<reference evidence="2" key="1">
    <citation type="submission" date="2021-03" db="EMBL/GenBank/DDBJ databases">
        <title>Draft genome sequence of rust myrtle Austropuccinia psidii MF-1, a brazilian biotype.</title>
        <authorList>
            <person name="Quecine M.C."/>
            <person name="Pachon D.M.R."/>
            <person name="Bonatelli M.L."/>
            <person name="Correr F.H."/>
            <person name="Franceschini L.M."/>
            <person name="Leite T.F."/>
            <person name="Margarido G.R.A."/>
            <person name="Almeida C.A."/>
            <person name="Ferrarezi J.A."/>
            <person name="Labate C.A."/>
        </authorList>
    </citation>
    <scope>NUCLEOTIDE SEQUENCE</scope>
    <source>
        <strain evidence="2">MF-1</strain>
    </source>
</reference>
<dbReference type="OrthoDB" id="5423336at2759"/>
<dbReference type="Proteomes" id="UP000765509">
    <property type="component" value="Unassembled WGS sequence"/>
</dbReference>
<comment type="caution">
    <text evidence="2">The sequence shown here is derived from an EMBL/GenBank/DDBJ whole genome shotgun (WGS) entry which is preliminary data.</text>
</comment>
<dbReference type="AlphaFoldDB" id="A0A9Q3C5Y2"/>
<proteinExistence type="predicted"/>
<evidence type="ECO:0000259" key="1">
    <source>
        <dbReference type="Pfam" id="PF07727"/>
    </source>
</evidence>
<name>A0A9Q3C5Y2_9BASI</name>
<evidence type="ECO:0000313" key="3">
    <source>
        <dbReference type="Proteomes" id="UP000765509"/>
    </source>
</evidence>
<dbReference type="InterPro" id="IPR013103">
    <property type="entry name" value="RVT_2"/>
</dbReference>
<accession>A0A9Q3C5Y2</accession>
<keyword evidence="3" id="KW-1185">Reference proteome</keyword>
<organism evidence="2 3">
    <name type="scientific">Austropuccinia psidii MF-1</name>
    <dbReference type="NCBI Taxonomy" id="1389203"/>
    <lineage>
        <taxon>Eukaryota</taxon>
        <taxon>Fungi</taxon>
        <taxon>Dikarya</taxon>
        <taxon>Basidiomycota</taxon>
        <taxon>Pucciniomycotina</taxon>
        <taxon>Pucciniomycetes</taxon>
        <taxon>Pucciniales</taxon>
        <taxon>Sphaerophragmiaceae</taxon>
        <taxon>Austropuccinia</taxon>
    </lineage>
</organism>
<gene>
    <name evidence="2" type="ORF">O181_018829</name>
</gene>